<feature type="region of interest" description="Disordered" evidence="1">
    <location>
        <begin position="59"/>
        <end position="80"/>
    </location>
</feature>
<keyword evidence="3" id="KW-1185">Reference proteome</keyword>
<sequence length="115" mass="13873">MKSSNLRYKHKSEWKYIVVQEENFRMILLLTDTGRLVAPLKKRKHRDLKRLMKEFGFKDHNKDESSENDEIKNQQNDEKSHNLVFDENILEINSIKNFDDNDCDTYFTDAQNEDF</sequence>
<proteinExistence type="predicted"/>
<dbReference type="EMBL" id="JAPFFF010000055">
    <property type="protein sequence ID" value="KAK8838560.1"/>
    <property type="molecule type" value="Genomic_DNA"/>
</dbReference>
<reference evidence="2 3" key="1">
    <citation type="submission" date="2024-04" db="EMBL/GenBank/DDBJ databases">
        <title>Tritrichomonas musculus Genome.</title>
        <authorList>
            <person name="Alves-Ferreira E."/>
            <person name="Grigg M."/>
            <person name="Lorenzi H."/>
            <person name="Galac M."/>
        </authorList>
    </citation>
    <scope>NUCLEOTIDE SEQUENCE [LARGE SCALE GENOMIC DNA]</scope>
    <source>
        <strain evidence="2 3">EAF2021</strain>
    </source>
</reference>
<name>A0ABR2GXA4_9EUKA</name>
<organism evidence="2 3">
    <name type="scientific">Tritrichomonas musculus</name>
    <dbReference type="NCBI Taxonomy" id="1915356"/>
    <lineage>
        <taxon>Eukaryota</taxon>
        <taxon>Metamonada</taxon>
        <taxon>Parabasalia</taxon>
        <taxon>Tritrichomonadida</taxon>
        <taxon>Tritrichomonadidae</taxon>
        <taxon>Tritrichomonas</taxon>
    </lineage>
</organism>
<evidence type="ECO:0000313" key="2">
    <source>
        <dbReference type="EMBL" id="KAK8838560.1"/>
    </source>
</evidence>
<accession>A0ABR2GXA4</accession>
<evidence type="ECO:0000313" key="3">
    <source>
        <dbReference type="Proteomes" id="UP001470230"/>
    </source>
</evidence>
<comment type="caution">
    <text evidence="2">The sequence shown here is derived from an EMBL/GenBank/DDBJ whole genome shotgun (WGS) entry which is preliminary data.</text>
</comment>
<protein>
    <submittedName>
        <fullName evidence="2">Uncharacterized protein</fullName>
    </submittedName>
</protein>
<dbReference type="Proteomes" id="UP001470230">
    <property type="component" value="Unassembled WGS sequence"/>
</dbReference>
<evidence type="ECO:0000256" key="1">
    <source>
        <dbReference type="SAM" id="MobiDB-lite"/>
    </source>
</evidence>
<gene>
    <name evidence="2" type="ORF">M9Y10_033192</name>
</gene>